<evidence type="ECO:0000256" key="1">
    <source>
        <dbReference type="SAM" id="MobiDB-lite"/>
    </source>
</evidence>
<name>U4LGL4_PYROM</name>
<protein>
    <recommendedName>
        <fullName evidence="2">GDS1 winged helix domain-containing protein</fullName>
    </recommendedName>
</protein>
<dbReference type="AlphaFoldDB" id="U4LGL4"/>
<evidence type="ECO:0000313" key="3">
    <source>
        <dbReference type="EMBL" id="CCX30672.1"/>
    </source>
</evidence>
<dbReference type="Proteomes" id="UP000018144">
    <property type="component" value="Unassembled WGS sequence"/>
</dbReference>
<feature type="compositionally biased region" description="Basic and acidic residues" evidence="1">
    <location>
        <begin position="298"/>
        <end position="313"/>
    </location>
</feature>
<keyword evidence="4" id="KW-1185">Reference proteome</keyword>
<feature type="compositionally biased region" description="Polar residues" evidence="1">
    <location>
        <begin position="19"/>
        <end position="30"/>
    </location>
</feature>
<feature type="region of interest" description="Disordered" evidence="1">
    <location>
        <begin position="260"/>
        <end position="283"/>
    </location>
</feature>
<feature type="region of interest" description="Disordered" evidence="1">
    <location>
        <begin position="295"/>
        <end position="325"/>
    </location>
</feature>
<proteinExistence type="predicted"/>
<evidence type="ECO:0000259" key="2">
    <source>
        <dbReference type="Pfam" id="PF25318"/>
    </source>
</evidence>
<organism evidence="3 4">
    <name type="scientific">Pyronema omphalodes (strain CBS 100304)</name>
    <name type="common">Pyronema confluens</name>
    <dbReference type="NCBI Taxonomy" id="1076935"/>
    <lineage>
        <taxon>Eukaryota</taxon>
        <taxon>Fungi</taxon>
        <taxon>Dikarya</taxon>
        <taxon>Ascomycota</taxon>
        <taxon>Pezizomycotina</taxon>
        <taxon>Pezizomycetes</taxon>
        <taxon>Pezizales</taxon>
        <taxon>Pyronemataceae</taxon>
        <taxon>Pyronema</taxon>
    </lineage>
</organism>
<dbReference type="InterPro" id="IPR057511">
    <property type="entry name" value="WH_GDS1"/>
</dbReference>
<accession>U4LGL4</accession>
<feature type="compositionally biased region" description="Polar residues" evidence="1">
    <location>
        <begin position="48"/>
        <end position="59"/>
    </location>
</feature>
<feature type="region of interest" description="Disordered" evidence="1">
    <location>
        <begin position="1"/>
        <end position="71"/>
    </location>
</feature>
<evidence type="ECO:0000313" key="4">
    <source>
        <dbReference type="Proteomes" id="UP000018144"/>
    </source>
</evidence>
<reference evidence="3 4" key="1">
    <citation type="journal article" date="2013" name="PLoS Genet.">
        <title>The genome and development-dependent transcriptomes of Pyronema confluens: a window into fungal evolution.</title>
        <authorList>
            <person name="Traeger S."/>
            <person name="Altegoer F."/>
            <person name="Freitag M."/>
            <person name="Gabaldon T."/>
            <person name="Kempken F."/>
            <person name="Kumar A."/>
            <person name="Marcet-Houben M."/>
            <person name="Poggeler S."/>
            <person name="Stajich J.E."/>
            <person name="Nowrousian M."/>
        </authorList>
    </citation>
    <scope>NUCLEOTIDE SEQUENCE [LARGE SCALE GENOMIC DNA]</scope>
    <source>
        <strain evidence="4">CBS 100304</strain>
        <tissue evidence="3">Vegetative mycelium</tissue>
    </source>
</reference>
<feature type="region of interest" description="Disordered" evidence="1">
    <location>
        <begin position="173"/>
        <end position="213"/>
    </location>
</feature>
<dbReference type="STRING" id="1076935.U4LGL4"/>
<gene>
    <name evidence="3" type="ORF">PCON_09011</name>
</gene>
<feature type="domain" description="GDS1 winged helix" evidence="2">
    <location>
        <begin position="75"/>
        <end position="158"/>
    </location>
</feature>
<dbReference type="OMA" id="VGTHPKR"/>
<sequence length="361" mass="40113">MPYNTRRKSLSLPSLGIQLPSSSRSHQTPPASAKSEHQPTKKVKRDSFSQVTQSASNRYEPTPPPSPLPSGCEIDYASINDDVVARVVRQLEDTGNRPHSAKELAISLAPAINLESPSPSALITTRINNYLKRSNYAVIAKTQNTRRIYYYLTTQPHQSFPDNEHTMPRRSVVSPALTDEEEEECRRRIELSPSPEVDLSSHELDDGESTDTGSLVSAASSMIANASMRKNALVSPPLEGDEREFSQSALYIERRASRVHANQTPTKRTREEYEGAGSDEGTLDETADLLGYTTGLETPEKDEKEPKRVELEKAPQTTERTVRHAEFVDKPELCSWGGELGIHLGTPESIELDELDDLLDF</sequence>
<dbReference type="Pfam" id="PF25318">
    <property type="entry name" value="WHD_GDS1"/>
    <property type="match status" value="1"/>
</dbReference>
<dbReference type="EMBL" id="HF935464">
    <property type="protein sequence ID" value="CCX30672.1"/>
    <property type="molecule type" value="Genomic_DNA"/>
</dbReference>
<dbReference type="eggNOG" id="ENOG502S2UH">
    <property type="taxonomic scope" value="Eukaryota"/>
</dbReference>
<dbReference type="OrthoDB" id="4150221at2759"/>